<dbReference type="Proteomes" id="UP000604481">
    <property type="component" value="Unassembled WGS sequence"/>
</dbReference>
<keyword evidence="1" id="KW-1133">Transmembrane helix</keyword>
<name>A0A8J7K9R2_9NEIS</name>
<organism evidence="2 3">
    <name type="scientific">Chitinilyticum piscinae</name>
    <dbReference type="NCBI Taxonomy" id="2866724"/>
    <lineage>
        <taxon>Bacteria</taxon>
        <taxon>Pseudomonadati</taxon>
        <taxon>Pseudomonadota</taxon>
        <taxon>Betaproteobacteria</taxon>
        <taxon>Neisseriales</taxon>
        <taxon>Chitinibacteraceae</taxon>
        <taxon>Chitinilyticum</taxon>
    </lineage>
</organism>
<reference evidence="2 3" key="1">
    <citation type="submission" date="2020-10" db="EMBL/GenBank/DDBJ databases">
        <title>The genome sequence of Chitinilyticum litopenaei 4Y14.</title>
        <authorList>
            <person name="Liu Y."/>
        </authorList>
    </citation>
    <scope>NUCLEOTIDE SEQUENCE [LARGE SCALE GENOMIC DNA]</scope>
    <source>
        <strain evidence="2 3">4Y14</strain>
    </source>
</reference>
<accession>A0A8J7K9R2</accession>
<gene>
    <name evidence="2" type="ORF">INR99_04185</name>
</gene>
<feature type="transmembrane region" description="Helical" evidence="1">
    <location>
        <begin position="462"/>
        <end position="482"/>
    </location>
</feature>
<dbReference type="AlphaFoldDB" id="A0A8J7K9R2"/>
<protein>
    <recommendedName>
        <fullName evidence="4">PepSY domain-containing protein</fullName>
    </recommendedName>
</protein>
<evidence type="ECO:0000256" key="1">
    <source>
        <dbReference type="SAM" id="Phobius"/>
    </source>
</evidence>
<feature type="transmembrane region" description="Helical" evidence="1">
    <location>
        <begin position="220"/>
        <end position="242"/>
    </location>
</feature>
<keyword evidence="1" id="KW-0812">Transmembrane</keyword>
<dbReference type="RefSeq" id="WP_194115056.1">
    <property type="nucleotide sequence ID" value="NZ_JADFUA010000002.1"/>
</dbReference>
<keyword evidence="1" id="KW-0472">Membrane</keyword>
<sequence>MKREPEILLSPQRSRASALGWLQRWHRRLAWPAAAAVLLWGLSGMLHPLMSALSPTAQPLPPAPALPAGLTPVLPAAAGIAASEGKLQSLRLRMLGDTPAWRLGLRGSPEGQWFDARSGSALPATDRQEAERLARALAGDASSPVRHITPVTQFSRGYPAINKILPVWRVEFAREDGLVAFVDTEGARLASLSDSRKRLLMPMFASLHTWSWASDPVKQLGMTALLLLVLASSAGGIAQYVLRARRGTLKPGQAPLRRWHRTLGITIGAAGIVLATSGLAHLWLQHPPYAAAAPAALPAAPALAAIPAGSRELIAVKVQDSLYWLQLAEPAAPGGEHQHHAPPSAAGQLPQYLDSRGIPQAGVAERHATALLQQVSHGTVRQAPANVVLVRQFAGEYGFFQKRLPVYRIDLGDEAASSWYIEPATGAFSTRIDRGDRLEGWVFAYLHKWHWLDPLGRPVRDILLASAAGANVLLAMLGLLLWRRKQRTAPHGNQPAV</sequence>
<comment type="caution">
    <text evidence="2">The sequence shown here is derived from an EMBL/GenBank/DDBJ whole genome shotgun (WGS) entry which is preliminary data.</text>
</comment>
<proteinExistence type="predicted"/>
<evidence type="ECO:0008006" key="4">
    <source>
        <dbReference type="Google" id="ProtNLM"/>
    </source>
</evidence>
<dbReference type="EMBL" id="JADFUA010000002">
    <property type="protein sequence ID" value="MBE9608539.1"/>
    <property type="molecule type" value="Genomic_DNA"/>
</dbReference>
<evidence type="ECO:0000313" key="2">
    <source>
        <dbReference type="EMBL" id="MBE9608539.1"/>
    </source>
</evidence>
<feature type="transmembrane region" description="Helical" evidence="1">
    <location>
        <begin position="263"/>
        <end position="284"/>
    </location>
</feature>
<keyword evidence="3" id="KW-1185">Reference proteome</keyword>
<evidence type="ECO:0000313" key="3">
    <source>
        <dbReference type="Proteomes" id="UP000604481"/>
    </source>
</evidence>